<gene>
    <name evidence="1" type="ORF">HH214_21695</name>
</gene>
<accession>A0A7L5E5L9</accession>
<dbReference type="Proteomes" id="UP000503278">
    <property type="component" value="Plasmid unnamed1"/>
</dbReference>
<name>A0A7L5E5L9_9SPHI</name>
<geneLocation type="plasmid" evidence="1 2">
    <name>unnamed1</name>
</geneLocation>
<evidence type="ECO:0000313" key="1">
    <source>
        <dbReference type="EMBL" id="QJD98572.1"/>
    </source>
</evidence>
<protein>
    <submittedName>
        <fullName evidence="1">DUF4411 family protein</fullName>
    </submittedName>
</protein>
<dbReference type="Pfam" id="PF14367">
    <property type="entry name" value="DUF4411"/>
    <property type="match status" value="1"/>
</dbReference>
<proteinExistence type="predicted"/>
<evidence type="ECO:0000313" key="2">
    <source>
        <dbReference type="Proteomes" id="UP000503278"/>
    </source>
</evidence>
<dbReference type="KEGG" id="mrob:HH214_21695"/>
<dbReference type="AlphaFoldDB" id="A0A7L5E5L9"/>
<dbReference type="RefSeq" id="WP_169611308.1">
    <property type="nucleotide sequence ID" value="NZ_CP051683.1"/>
</dbReference>
<keyword evidence="1" id="KW-0614">Plasmid</keyword>
<sequence>MIAVIDSSSLLSLVRYYLPFDKNSLLFDCIQEKVKANEIVILDKVYDEIKYLSKGIVTEKLPFLADKKHHTKTMDILPYPKFYNQLENQFCVTVQKKKLKSDAEFEMLRNRFLDSADAKLILYSLSRSKASDGTELAIVTEESAVNNDSKLFKKIPLICDMLNIQTMTLPQLLGSYSEIDLHIK</sequence>
<dbReference type="InterPro" id="IPR016541">
    <property type="entry name" value="UCP008505"/>
</dbReference>
<organism evidence="1 2">
    <name type="scientific">Mucilaginibacter robiniae</name>
    <dbReference type="NCBI Taxonomy" id="2728022"/>
    <lineage>
        <taxon>Bacteria</taxon>
        <taxon>Pseudomonadati</taxon>
        <taxon>Bacteroidota</taxon>
        <taxon>Sphingobacteriia</taxon>
        <taxon>Sphingobacteriales</taxon>
        <taxon>Sphingobacteriaceae</taxon>
        <taxon>Mucilaginibacter</taxon>
    </lineage>
</organism>
<dbReference type="EMBL" id="CP051683">
    <property type="protein sequence ID" value="QJD98572.1"/>
    <property type="molecule type" value="Genomic_DNA"/>
</dbReference>
<keyword evidence="2" id="KW-1185">Reference proteome</keyword>
<reference evidence="1 2" key="1">
    <citation type="submission" date="2020-04" db="EMBL/GenBank/DDBJ databases">
        <title>Genome sequencing of novel species.</title>
        <authorList>
            <person name="Heo J."/>
            <person name="Kim S.-J."/>
            <person name="Kim J.-S."/>
            <person name="Hong S.-B."/>
            <person name="Kwon S.-W."/>
        </authorList>
    </citation>
    <scope>NUCLEOTIDE SEQUENCE [LARGE SCALE GENOMIC DNA]</scope>
    <source>
        <strain evidence="1 2">F39-2</strain>
        <plasmid evidence="1 2">unnamed1</plasmid>
    </source>
</reference>